<keyword evidence="1" id="KW-0805">Transcription regulation</keyword>
<evidence type="ECO:0000313" key="7">
    <source>
        <dbReference type="Proteomes" id="UP000249688"/>
    </source>
</evidence>
<organism evidence="6 7">
    <name type="scientific">Humitalea rosea</name>
    <dbReference type="NCBI Taxonomy" id="990373"/>
    <lineage>
        <taxon>Bacteria</taxon>
        <taxon>Pseudomonadati</taxon>
        <taxon>Pseudomonadota</taxon>
        <taxon>Alphaproteobacteria</taxon>
        <taxon>Acetobacterales</taxon>
        <taxon>Roseomonadaceae</taxon>
        <taxon>Humitalea</taxon>
    </lineage>
</organism>
<keyword evidence="2 4" id="KW-0238">DNA-binding</keyword>
<dbReference type="PANTHER" id="PTHR30055">
    <property type="entry name" value="HTH-TYPE TRANSCRIPTIONAL REGULATOR RUTR"/>
    <property type="match status" value="1"/>
</dbReference>
<dbReference type="Pfam" id="PF17935">
    <property type="entry name" value="TetR_C_27"/>
    <property type="match status" value="1"/>
</dbReference>
<dbReference type="EMBL" id="QKYU01000010">
    <property type="protein sequence ID" value="PZW45909.1"/>
    <property type="molecule type" value="Genomic_DNA"/>
</dbReference>
<feature type="domain" description="HTH tetR-type" evidence="5">
    <location>
        <begin position="14"/>
        <end position="74"/>
    </location>
</feature>
<dbReference type="GO" id="GO:0003700">
    <property type="term" value="F:DNA-binding transcription factor activity"/>
    <property type="evidence" value="ECO:0007669"/>
    <property type="project" value="TreeGrafter"/>
</dbReference>
<dbReference type="SUPFAM" id="SSF46689">
    <property type="entry name" value="Homeodomain-like"/>
    <property type="match status" value="1"/>
</dbReference>
<evidence type="ECO:0000256" key="3">
    <source>
        <dbReference type="ARBA" id="ARBA00023163"/>
    </source>
</evidence>
<accession>A0A2W7IH18</accession>
<evidence type="ECO:0000256" key="1">
    <source>
        <dbReference type="ARBA" id="ARBA00023015"/>
    </source>
</evidence>
<comment type="caution">
    <text evidence="6">The sequence shown here is derived from an EMBL/GenBank/DDBJ whole genome shotgun (WGS) entry which is preliminary data.</text>
</comment>
<evidence type="ECO:0000256" key="2">
    <source>
        <dbReference type="ARBA" id="ARBA00023125"/>
    </source>
</evidence>
<dbReference type="Gene3D" id="1.10.357.10">
    <property type="entry name" value="Tetracycline Repressor, domain 2"/>
    <property type="match status" value="1"/>
</dbReference>
<dbReference type="PROSITE" id="PS50977">
    <property type="entry name" value="HTH_TETR_2"/>
    <property type="match status" value="1"/>
</dbReference>
<evidence type="ECO:0000256" key="4">
    <source>
        <dbReference type="PROSITE-ProRule" id="PRU00335"/>
    </source>
</evidence>
<dbReference type="Proteomes" id="UP000249688">
    <property type="component" value="Unassembled WGS sequence"/>
</dbReference>
<dbReference type="InterPro" id="IPR041478">
    <property type="entry name" value="TetR_C_27"/>
</dbReference>
<name>A0A2W7IH18_9PROT</name>
<dbReference type="SUPFAM" id="SSF48498">
    <property type="entry name" value="Tetracyclin repressor-like, C-terminal domain"/>
    <property type="match status" value="1"/>
</dbReference>
<keyword evidence="3" id="KW-0804">Transcription</keyword>
<reference evidence="6 7" key="1">
    <citation type="submission" date="2018-06" db="EMBL/GenBank/DDBJ databases">
        <title>Genomic Encyclopedia of Archaeal and Bacterial Type Strains, Phase II (KMG-II): from individual species to whole genera.</title>
        <authorList>
            <person name="Goeker M."/>
        </authorList>
    </citation>
    <scope>NUCLEOTIDE SEQUENCE [LARGE SCALE GENOMIC DNA]</scope>
    <source>
        <strain evidence="6 7">DSM 24525</strain>
    </source>
</reference>
<gene>
    <name evidence="6" type="ORF">C8P66_110107</name>
</gene>
<sequence length="207" mass="22914">MSPFLPSAIEQRAAETRRRIETVAEALFRRIGYQKTTVADIARDLGMSPANIYRFYPTKSAINEAIAASMLKGVADEMEAIASAPLPAPERLRAVLHHLFDSDMRLFIHERCMHDMVQAAMTEHWNVIERFIVAVEAVFARLLADGIAEGVFAPTDTAAGAEIINTATLVWTHPVLLADCLNHGKTEPALKARLDAMVDFLIRGFRA</sequence>
<dbReference type="InterPro" id="IPR050109">
    <property type="entry name" value="HTH-type_TetR-like_transc_reg"/>
</dbReference>
<dbReference type="PANTHER" id="PTHR30055:SF151">
    <property type="entry name" value="TRANSCRIPTIONAL REGULATORY PROTEIN"/>
    <property type="match status" value="1"/>
</dbReference>
<evidence type="ECO:0000313" key="6">
    <source>
        <dbReference type="EMBL" id="PZW45909.1"/>
    </source>
</evidence>
<protein>
    <submittedName>
        <fullName evidence="6">TetR family transcriptional regulator</fullName>
    </submittedName>
</protein>
<dbReference type="RefSeq" id="WP_111398175.1">
    <property type="nucleotide sequence ID" value="NZ_QKYU01000010.1"/>
</dbReference>
<dbReference type="GO" id="GO:0000976">
    <property type="term" value="F:transcription cis-regulatory region binding"/>
    <property type="evidence" value="ECO:0007669"/>
    <property type="project" value="TreeGrafter"/>
</dbReference>
<keyword evidence="7" id="KW-1185">Reference proteome</keyword>
<dbReference type="Pfam" id="PF00440">
    <property type="entry name" value="TetR_N"/>
    <property type="match status" value="1"/>
</dbReference>
<dbReference type="AlphaFoldDB" id="A0A2W7IH18"/>
<feature type="DNA-binding region" description="H-T-H motif" evidence="4">
    <location>
        <begin position="37"/>
        <end position="56"/>
    </location>
</feature>
<dbReference type="InterPro" id="IPR009057">
    <property type="entry name" value="Homeodomain-like_sf"/>
</dbReference>
<dbReference type="InterPro" id="IPR001647">
    <property type="entry name" value="HTH_TetR"/>
</dbReference>
<dbReference type="OrthoDB" id="9802802at2"/>
<evidence type="ECO:0000259" key="5">
    <source>
        <dbReference type="PROSITE" id="PS50977"/>
    </source>
</evidence>
<proteinExistence type="predicted"/>
<dbReference type="InterPro" id="IPR036271">
    <property type="entry name" value="Tet_transcr_reg_TetR-rel_C_sf"/>
</dbReference>